<dbReference type="RefSeq" id="WP_110041296.1">
    <property type="nucleotide sequence ID" value="NZ_QGTL01000017.1"/>
</dbReference>
<keyword evidence="1" id="KW-0812">Transmembrane</keyword>
<feature type="chain" id="PRO_5038412064" description="DUF8020 domain-containing protein" evidence="2">
    <location>
        <begin position="22"/>
        <end position="198"/>
    </location>
</feature>
<dbReference type="Proteomes" id="UP000246410">
    <property type="component" value="Unassembled WGS sequence"/>
</dbReference>
<comment type="caution">
    <text evidence="4">The sequence shown here is derived from an EMBL/GenBank/DDBJ whole genome shotgun (WGS) entry which is preliminary data.</text>
</comment>
<evidence type="ECO:0000256" key="1">
    <source>
        <dbReference type="SAM" id="Phobius"/>
    </source>
</evidence>
<dbReference type="Pfam" id="PF26059">
    <property type="entry name" value="DUF8020"/>
    <property type="match status" value="1"/>
</dbReference>
<gene>
    <name evidence="4" type="ORF">DFR69_117110</name>
</gene>
<keyword evidence="1" id="KW-0472">Membrane</keyword>
<dbReference type="InterPro" id="IPR058333">
    <property type="entry name" value="DUF8020"/>
</dbReference>
<proteinExistence type="predicted"/>
<evidence type="ECO:0000313" key="4">
    <source>
        <dbReference type="EMBL" id="PWV68791.1"/>
    </source>
</evidence>
<evidence type="ECO:0000256" key="2">
    <source>
        <dbReference type="SAM" id="SignalP"/>
    </source>
</evidence>
<feature type="domain" description="DUF8020" evidence="3">
    <location>
        <begin position="50"/>
        <end position="123"/>
    </location>
</feature>
<keyword evidence="5" id="KW-1185">Reference proteome</keyword>
<feature type="transmembrane region" description="Helical" evidence="1">
    <location>
        <begin position="148"/>
        <end position="181"/>
    </location>
</feature>
<dbReference type="AlphaFoldDB" id="A0A317N484"/>
<sequence length="198" mass="19229">MKFSKFTAPALLAIAATGIAAAPVAADPAAPAPAVAGQDAPEVRGTDRGVTYLAQIADAGKSVVTSVTGGRFALAADQKSVTLTNEAGAVVAQVPLTGTVNGAPTEIAAAVEADGSRLTLTPKTVAAAEAISSQQWFMAELQRASTGALVGAIIGALLGAIGIVTIIPGAIIGGVIGLLIAGGPSLIDAGTAYFSGQP</sequence>
<name>A0A317N484_9NOCA</name>
<keyword evidence="1" id="KW-1133">Transmembrane helix</keyword>
<protein>
    <recommendedName>
        <fullName evidence="3">DUF8020 domain-containing protein</fullName>
    </recommendedName>
</protein>
<accession>A0A317N484</accession>
<dbReference type="EMBL" id="QGTL01000017">
    <property type="protein sequence ID" value="PWV68791.1"/>
    <property type="molecule type" value="Genomic_DNA"/>
</dbReference>
<evidence type="ECO:0000259" key="3">
    <source>
        <dbReference type="Pfam" id="PF26059"/>
    </source>
</evidence>
<feature type="signal peptide" evidence="2">
    <location>
        <begin position="1"/>
        <end position="21"/>
    </location>
</feature>
<evidence type="ECO:0000313" key="5">
    <source>
        <dbReference type="Proteomes" id="UP000246410"/>
    </source>
</evidence>
<reference evidence="4 5" key="1">
    <citation type="submission" date="2018-05" db="EMBL/GenBank/DDBJ databases">
        <title>Genomic Encyclopedia of Type Strains, Phase IV (KMG-IV): sequencing the most valuable type-strain genomes for metagenomic binning, comparative biology and taxonomic classification.</title>
        <authorList>
            <person name="Goeker M."/>
        </authorList>
    </citation>
    <scope>NUCLEOTIDE SEQUENCE [LARGE SCALE GENOMIC DNA]</scope>
    <source>
        <strain evidence="4 5">DSM 44717</strain>
    </source>
</reference>
<keyword evidence="2" id="KW-0732">Signal</keyword>
<organism evidence="4 5">
    <name type="scientific">Nocardia neocaledoniensis</name>
    <dbReference type="NCBI Taxonomy" id="236511"/>
    <lineage>
        <taxon>Bacteria</taxon>
        <taxon>Bacillati</taxon>
        <taxon>Actinomycetota</taxon>
        <taxon>Actinomycetes</taxon>
        <taxon>Mycobacteriales</taxon>
        <taxon>Nocardiaceae</taxon>
        <taxon>Nocardia</taxon>
    </lineage>
</organism>